<gene>
    <name evidence="13" type="ORF">K493DRAFT_314763</name>
</gene>
<dbReference type="GO" id="GO:0006890">
    <property type="term" value="P:retrograde vesicle-mediated transport, Golgi to endoplasmic reticulum"/>
    <property type="evidence" value="ECO:0007669"/>
    <property type="project" value="InterPro"/>
</dbReference>
<proteinExistence type="inferred from homology"/>
<comment type="caution">
    <text evidence="13">The sequence shown here is derived from an EMBL/GenBank/DDBJ whole genome shotgun (WGS) entry which is preliminary data.</text>
</comment>
<reference evidence="13 14" key="1">
    <citation type="submission" date="2016-07" db="EMBL/GenBank/DDBJ databases">
        <title>Pervasive Adenine N6-methylation of Active Genes in Fungi.</title>
        <authorList>
            <consortium name="DOE Joint Genome Institute"/>
            <person name="Mondo S.J."/>
            <person name="Dannebaum R.O."/>
            <person name="Kuo R.C."/>
            <person name="Labutti K."/>
            <person name="Haridas S."/>
            <person name="Kuo A."/>
            <person name="Salamov A."/>
            <person name="Ahrendt S.R."/>
            <person name="Lipzen A."/>
            <person name="Sullivan W."/>
            <person name="Andreopoulos W.B."/>
            <person name="Clum A."/>
            <person name="Lindquist E."/>
            <person name="Daum C."/>
            <person name="Ramamoorthy G.K."/>
            <person name="Gryganskyi A."/>
            <person name="Culley D."/>
            <person name="Magnuson J.K."/>
            <person name="James T.Y."/>
            <person name="O'Malley M.A."/>
            <person name="Stajich J.E."/>
            <person name="Spatafora J.W."/>
            <person name="Visel A."/>
            <person name="Grigoriev I.V."/>
        </authorList>
    </citation>
    <scope>NUCLEOTIDE SEQUENCE [LARGE SCALE GENOMIC DNA]</scope>
    <source>
        <strain evidence="13 14">CBS 931.73</strain>
    </source>
</reference>
<feature type="transmembrane region" description="Helical" evidence="11">
    <location>
        <begin position="206"/>
        <end position="223"/>
    </location>
</feature>
<evidence type="ECO:0000313" key="14">
    <source>
        <dbReference type="Proteomes" id="UP000193498"/>
    </source>
</evidence>
<dbReference type="STRING" id="1314790.A0A1Y1YD27"/>
<keyword evidence="14" id="KW-1185">Reference proteome</keyword>
<dbReference type="EMBL" id="MCFE01000165">
    <property type="protein sequence ID" value="ORX95899.1"/>
    <property type="molecule type" value="Genomic_DNA"/>
</dbReference>
<dbReference type="InterPro" id="IPR056173">
    <property type="entry name" value="Sec20_C"/>
</dbReference>
<evidence type="ECO:0000313" key="13">
    <source>
        <dbReference type="EMBL" id="ORX95899.1"/>
    </source>
</evidence>
<keyword evidence="8 11" id="KW-0472">Membrane</keyword>
<keyword evidence="7 10" id="KW-0175">Coiled coil</keyword>
<comment type="similarity">
    <text evidence="9">Belongs to the SEC20 family.</text>
</comment>
<feature type="non-terminal residue" evidence="13">
    <location>
        <position position="1"/>
    </location>
</feature>
<feature type="domain" description="Sec20 C-terminal" evidence="12">
    <location>
        <begin position="137"/>
        <end position="227"/>
    </location>
</feature>
<accession>A0A1Y1YD27</accession>
<evidence type="ECO:0000256" key="11">
    <source>
        <dbReference type="SAM" id="Phobius"/>
    </source>
</evidence>
<dbReference type="GO" id="GO:0031201">
    <property type="term" value="C:SNARE complex"/>
    <property type="evidence" value="ECO:0007669"/>
    <property type="project" value="TreeGrafter"/>
</dbReference>
<keyword evidence="6 11" id="KW-1133">Transmembrane helix</keyword>
<name>A0A1Y1YD27_9FUNG</name>
<evidence type="ECO:0000256" key="9">
    <source>
        <dbReference type="ARBA" id="ARBA00037934"/>
    </source>
</evidence>
<evidence type="ECO:0000256" key="6">
    <source>
        <dbReference type="ARBA" id="ARBA00022989"/>
    </source>
</evidence>
<evidence type="ECO:0000256" key="1">
    <source>
        <dbReference type="ARBA" id="ARBA00004163"/>
    </source>
</evidence>
<dbReference type="Pfam" id="PF03908">
    <property type="entry name" value="Sec20"/>
    <property type="match status" value="1"/>
</dbReference>
<evidence type="ECO:0000256" key="7">
    <source>
        <dbReference type="ARBA" id="ARBA00023054"/>
    </source>
</evidence>
<keyword evidence="4" id="KW-0256">Endoplasmic reticulum</keyword>
<dbReference type="Proteomes" id="UP000193498">
    <property type="component" value="Unassembled WGS sequence"/>
</dbReference>
<evidence type="ECO:0000256" key="10">
    <source>
        <dbReference type="SAM" id="Coils"/>
    </source>
</evidence>
<evidence type="ECO:0000256" key="3">
    <source>
        <dbReference type="ARBA" id="ARBA00022692"/>
    </source>
</evidence>
<dbReference type="PANTHER" id="PTHR12825:SF0">
    <property type="entry name" value="VESICLE TRANSPORT PROTEIN SEC20"/>
    <property type="match status" value="1"/>
</dbReference>
<dbReference type="GO" id="GO:0005484">
    <property type="term" value="F:SNAP receptor activity"/>
    <property type="evidence" value="ECO:0007669"/>
    <property type="project" value="InterPro"/>
</dbReference>
<keyword evidence="3 11" id="KW-0812">Transmembrane</keyword>
<feature type="coiled-coil region" evidence="10">
    <location>
        <begin position="63"/>
        <end position="90"/>
    </location>
</feature>
<dbReference type="InParanoid" id="A0A1Y1YD27"/>
<organism evidence="13 14">
    <name type="scientific">Basidiobolus meristosporus CBS 931.73</name>
    <dbReference type="NCBI Taxonomy" id="1314790"/>
    <lineage>
        <taxon>Eukaryota</taxon>
        <taxon>Fungi</taxon>
        <taxon>Fungi incertae sedis</taxon>
        <taxon>Zoopagomycota</taxon>
        <taxon>Entomophthoromycotina</taxon>
        <taxon>Basidiobolomycetes</taxon>
        <taxon>Basidiobolales</taxon>
        <taxon>Basidiobolaceae</taxon>
        <taxon>Basidiobolus</taxon>
    </lineage>
</organism>
<evidence type="ECO:0000259" key="12">
    <source>
        <dbReference type="Pfam" id="PF03908"/>
    </source>
</evidence>
<dbReference type="AlphaFoldDB" id="A0A1Y1YD27"/>
<evidence type="ECO:0000256" key="8">
    <source>
        <dbReference type="ARBA" id="ARBA00023136"/>
    </source>
</evidence>
<dbReference type="InterPro" id="IPR005606">
    <property type="entry name" value="Sec20"/>
</dbReference>
<sequence length="292" mass="33788">MEASEIQRYYEQLDKSELEIERLLTKLTNSTSVFENQQLSQEIRDKFRLFSKAIESIKLISDEQDKEEDRRSLLNKLERHEEHHKQLQVAIRKTILAAKQNIEKQTRLEREYLLKDAHKAIELRKRNMRNNDGMLRTASDITDSLRRTTQLMSQEIERSAYSAKVLDDSSKMLRSTHNEYRGFHSVMRASKQLITKLEQSDWTDRFLILFGLLVFMLVVLYILKKRLWIPGLGLGMSGLNWGWSRMYSAFSNPDTLSQVKEAVAATTTLMNETPLLQATASTVVAVTSLGSA</sequence>
<keyword evidence="5" id="KW-0931">ER-Golgi transport</keyword>
<protein>
    <submittedName>
        <fullName evidence="13">Sec20-domain-containing protein</fullName>
    </submittedName>
</protein>
<comment type="subcellular location">
    <subcellularLocation>
        <location evidence="1">Endoplasmic reticulum membrane</location>
        <topology evidence="1">Single-pass type IV membrane protein</topology>
    </subcellularLocation>
</comment>
<evidence type="ECO:0000256" key="2">
    <source>
        <dbReference type="ARBA" id="ARBA00022448"/>
    </source>
</evidence>
<keyword evidence="2" id="KW-0813">Transport</keyword>
<dbReference type="OrthoDB" id="46868at2759"/>
<dbReference type="GO" id="GO:0005789">
    <property type="term" value="C:endoplasmic reticulum membrane"/>
    <property type="evidence" value="ECO:0007669"/>
    <property type="project" value="UniProtKB-SubCell"/>
</dbReference>
<dbReference type="PANTHER" id="PTHR12825">
    <property type="entry name" value="BNIP1-RELATED"/>
    <property type="match status" value="1"/>
</dbReference>
<evidence type="ECO:0000256" key="5">
    <source>
        <dbReference type="ARBA" id="ARBA00022892"/>
    </source>
</evidence>
<evidence type="ECO:0000256" key="4">
    <source>
        <dbReference type="ARBA" id="ARBA00022824"/>
    </source>
</evidence>